<dbReference type="Pfam" id="PF21799">
    <property type="entry name" value="MurD-like_N"/>
    <property type="match status" value="1"/>
</dbReference>
<dbReference type="GO" id="GO:0008764">
    <property type="term" value="F:UDP-N-acetylmuramoylalanine-D-glutamate ligase activity"/>
    <property type="evidence" value="ECO:0007669"/>
    <property type="project" value="UniProtKB-UniRule"/>
</dbReference>
<evidence type="ECO:0000256" key="4">
    <source>
        <dbReference type="ARBA" id="ARBA00022598"/>
    </source>
</evidence>
<keyword evidence="7 8" id="KW-0132">Cell division</keyword>
<dbReference type="InterPro" id="IPR013221">
    <property type="entry name" value="Mur_ligase_cen"/>
</dbReference>
<evidence type="ECO:0000259" key="10">
    <source>
        <dbReference type="Pfam" id="PF08245"/>
    </source>
</evidence>
<dbReference type="InterPro" id="IPR005762">
    <property type="entry name" value="MurD"/>
</dbReference>
<proteinExistence type="inferred from homology"/>
<dbReference type="Pfam" id="PF02875">
    <property type="entry name" value="Mur_ligase_C"/>
    <property type="match status" value="1"/>
</dbReference>
<keyword evidence="7 8" id="KW-0131">Cell cycle</keyword>
<dbReference type="eggNOG" id="COG0771">
    <property type="taxonomic scope" value="Bacteria"/>
</dbReference>
<evidence type="ECO:0000313" key="11">
    <source>
        <dbReference type="EMBL" id="AIA56349.1"/>
    </source>
</evidence>
<evidence type="ECO:0000256" key="1">
    <source>
        <dbReference type="ARBA" id="ARBA00004496"/>
    </source>
</evidence>
<dbReference type="HOGENOM" id="CLU_032540_1_0_6"/>
<dbReference type="GO" id="GO:0051301">
    <property type="term" value="P:cell division"/>
    <property type="evidence" value="ECO:0007669"/>
    <property type="project" value="UniProtKB-KW"/>
</dbReference>
<dbReference type="UniPathway" id="UPA00219"/>
<accession>A0A059ZU71</accession>
<dbReference type="Gene3D" id="3.40.1190.10">
    <property type="entry name" value="Mur-like, catalytic domain"/>
    <property type="match status" value="1"/>
</dbReference>
<dbReference type="GO" id="GO:0071555">
    <property type="term" value="P:cell wall organization"/>
    <property type="evidence" value="ECO:0007669"/>
    <property type="project" value="UniProtKB-KW"/>
</dbReference>
<dbReference type="SUPFAM" id="SSF53623">
    <property type="entry name" value="MurD-like peptide ligases, catalytic domain"/>
    <property type="match status" value="1"/>
</dbReference>
<dbReference type="InterPro" id="IPR036615">
    <property type="entry name" value="Mur_ligase_C_dom_sf"/>
</dbReference>
<dbReference type="SUPFAM" id="SSF53244">
    <property type="entry name" value="MurD-like peptide ligases, peptide-binding domain"/>
    <property type="match status" value="1"/>
</dbReference>
<keyword evidence="7 8" id="KW-0573">Peptidoglycan synthesis</keyword>
<comment type="similarity">
    <text evidence="7">Belongs to the MurCDEF family.</text>
</comment>
<feature type="domain" description="Mur ligase central" evidence="10">
    <location>
        <begin position="114"/>
        <end position="289"/>
    </location>
</feature>
<dbReference type="Gene3D" id="3.40.50.720">
    <property type="entry name" value="NAD(P)-binding Rossmann-like Domain"/>
    <property type="match status" value="1"/>
</dbReference>
<dbReference type="GO" id="GO:0005737">
    <property type="term" value="C:cytoplasm"/>
    <property type="evidence" value="ECO:0007669"/>
    <property type="project" value="UniProtKB-SubCell"/>
</dbReference>
<comment type="pathway">
    <text evidence="2 7 8">Cell wall biogenesis; peptidoglycan biosynthesis.</text>
</comment>
<gene>
    <name evidence="7" type="primary">murD</name>
    <name evidence="11" type="ORF">Acaty_c2505</name>
</gene>
<dbReference type="HAMAP" id="MF_00639">
    <property type="entry name" value="MurD"/>
    <property type="match status" value="1"/>
</dbReference>
<name>A0A059ZU71_ACICK</name>
<keyword evidence="3 7" id="KW-0963">Cytoplasm</keyword>
<evidence type="ECO:0000256" key="6">
    <source>
        <dbReference type="ARBA" id="ARBA00022840"/>
    </source>
</evidence>
<dbReference type="EC" id="6.3.2.9" evidence="7 8"/>
<evidence type="ECO:0000256" key="2">
    <source>
        <dbReference type="ARBA" id="ARBA00004752"/>
    </source>
</evidence>
<dbReference type="SUPFAM" id="SSF51984">
    <property type="entry name" value="MurCD N-terminal domain"/>
    <property type="match status" value="1"/>
</dbReference>
<keyword evidence="7 8" id="KW-0961">Cell wall biogenesis/degradation</keyword>
<comment type="function">
    <text evidence="7 8">Cell wall formation. Catalyzes the addition of glutamate to the nucleotide precursor UDP-N-acetylmuramoyl-L-alanine (UMA).</text>
</comment>
<dbReference type="EMBL" id="CP005986">
    <property type="protein sequence ID" value="AIA56349.1"/>
    <property type="molecule type" value="Genomic_DNA"/>
</dbReference>
<dbReference type="PANTHER" id="PTHR43692">
    <property type="entry name" value="UDP-N-ACETYLMURAMOYLALANINE--D-GLUTAMATE LIGASE"/>
    <property type="match status" value="1"/>
</dbReference>
<evidence type="ECO:0000256" key="3">
    <source>
        <dbReference type="ARBA" id="ARBA00022490"/>
    </source>
</evidence>
<keyword evidence="4 7" id="KW-0436">Ligase</keyword>
<feature type="domain" description="Mur ligase C-terminal" evidence="9">
    <location>
        <begin position="312"/>
        <end position="425"/>
    </location>
</feature>
<dbReference type="Pfam" id="PF08245">
    <property type="entry name" value="Mur_ligase_M"/>
    <property type="match status" value="1"/>
</dbReference>
<sequence>MHAFAHDLDLRILGLGQTGLSCLRWAVAAGLRPKAFDTRAGLASARPWAAEFPGCTLHFGDLRADALLGADLVLVSPGLAPTLPALRAAREAGIALWSDVELFGRLARAPIAAITGSNGKSTVTTLLGEMAKAAGRRVAVGGNLGTPALDLLPEAGAPEPELYVLELSSFQLHYCHALRPRVAAILNLSPDHLDWHGDMEAYLAAKARIFRTMGEGDTLVLNGEDPALQSLPAKAPAGVEIRRFGHTPQLDAWADDLALHWPSAAPMPLADIHLPGKHNGENVLAAALMANALNLPETAIRQAAADFRGLPHRLQWVARVGGVDYYDDSKGTNLGASLRAIQALPGPLVLILGGDAKGADLSPLREALRGQRGAVLLGKDAAILEAILAGSLPTLRIGEGGMSRAVRAAAAMAQPGDQVLLSPACASLDMFRDYRDRGRQFAAAVQTLAEEVAP</sequence>
<comment type="catalytic activity">
    <reaction evidence="7 8">
        <text>UDP-N-acetyl-alpha-D-muramoyl-L-alanine + D-glutamate + ATP = UDP-N-acetyl-alpha-D-muramoyl-L-alanyl-D-glutamate + ADP + phosphate + H(+)</text>
        <dbReference type="Rhea" id="RHEA:16429"/>
        <dbReference type="ChEBI" id="CHEBI:15378"/>
        <dbReference type="ChEBI" id="CHEBI:29986"/>
        <dbReference type="ChEBI" id="CHEBI:30616"/>
        <dbReference type="ChEBI" id="CHEBI:43474"/>
        <dbReference type="ChEBI" id="CHEBI:83898"/>
        <dbReference type="ChEBI" id="CHEBI:83900"/>
        <dbReference type="ChEBI" id="CHEBI:456216"/>
        <dbReference type="EC" id="6.3.2.9"/>
    </reaction>
</comment>
<protein>
    <recommendedName>
        <fullName evidence="7 8">UDP-N-acetylmuramoylalanine--D-glutamate ligase</fullName>
        <ecNumber evidence="7 8">6.3.2.9</ecNumber>
    </recommendedName>
    <alternativeName>
        <fullName evidence="7">D-glutamic acid-adding enzyme</fullName>
    </alternativeName>
    <alternativeName>
        <fullName evidence="7">UDP-N-acetylmuramoyl-L-alanyl-D-glutamate synthetase</fullName>
    </alternativeName>
</protein>
<evidence type="ECO:0000259" key="9">
    <source>
        <dbReference type="Pfam" id="PF02875"/>
    </source>
</evidence>
<keyword evidence="6 7" id="KW-0067">ATP-binding</keyword>
<dbReference type="AlphaFoldDB" id="A0A059ZU71"/>
<dbReference type="InterPro" id="IPR036565">
    <property type="entry name" value="Mur-like_cat_sf"/>
</dbReference>
<dbReference type="KEGG" id="acz:Acaty_c2505"/>
<evidence type="ECO:0000256" key="8">
    <source>
        <dbReference type="RuleBase" id="RU003664"/>
    </source>
</evidence>
<dbReference type="InterPro" id="IPR004101">
    <property type="entry name" value="Mur_ligase_C"/>
</dbReference>
<dbReference type="NCBIfam" id="TIGR01087">
    <property type="entry name" value="murD"/>
    <property type="match status" value="1"/>
</dbReference>
<dbReference type="Proteomes" id="UP000005522">
    <property type="component" value="Chromosome"/>
</dbReference>
<dbReference type="RefSeq" id="WP_004869133.1">
    <property type="nucleotide sequence ID" value="NZ_CP005986.1"/>
</dbReference>
<organism evidence="11 12">
    <name type="scientific">Acidithiobacillus caldus (strain ATCC 51756 / DSM 8584 / KU)</name>
    <dbReference type="NCBI Taxonomy" id="637389"/>
    <lineage>
        <taxon>Bacteria</taxon>
        <taxon>Pseudomonadati</taxon>
        <taxon>Pseudomonadota</taxon>
        <taxon>Acidithiobacillia</taxon>
        <taxon>Acidithiobacillales</taxon>
        <taxon>Acidithiobacillaceae</taxon>
        <taxon>Acidithiobacillus</taxon>
    </lineage>
</organism>
<reference evidence="11 12" key="1">
    <citation type="journal article" date="2009" name="J. Bacteriol.">
        <title>Draft genome sequence of the extremely acidophilic bacterium Acidithiobacillus caldus ATCC 51756 reveals metabolic versatility in the genus Acidithiobacillus.</title>
        <authorList>
            <person name="Valdes J."/>
            <person name="Quatrini R."/>
            <person name="Hallberg K."/>
            <person name="Dopson M."/>
            <person name="Valenzuela P.D."/>
            <person name="Holmes D.S."/>
        </authorList>
    </citation>
    <scope>NUCLEOTIDE SEQUENCE [LARGE SCALE GENOMIC DNA]</scope>
    <source>
        <strain evidence="12">ATCC 51756 / DSM 8584 / KU</strain>
    </source>
</reference>
<dbReference type="GO" id="GO:0005524">
    <property type="term" value="F:ATP binding"/>
    <property type="evidence" value="ECO:0007669"/>
    <property type="project" value="UniProtKB-UniRule"/>
</dbReference>
<evidence type="ECO:0000313" key="12">
    <source>
        <dbReference type="Proteomes" id="UP000005522"/>
    </source>
</evidence>
<keyword evidence="7 8" id="KW-0133">Cell shape</keyword>
<comment type="subcellular location">
    <subcellularLocation>
        <location evidence="1 7 8">Cytoplasm</location>
    </subcellularLocation>
</comment>
<dbReference type="GO" id="GO:0009252">
    <property type="term" value="P:peptidoglycan biosynthetic process"/>
    <property type="evidence" value="ECO:0007669"/>
    <property type="project" value="UniProtKB-UniRule"/>
</dbReference>
<evidence type="ECO:0000256" key="5">
    <source>
        <dbReference type="ARBA" id="ARBA00022741"/>
    </source>
</evidence>
<dbReference type="PANTHER" id="PTHR43692:SF1">
    <property type="entry name" value="UDP-N-ACETYLMURAMOYLALANINE--D-GLUTAMATE LIGASE"/>
    <property type="match status" value="1"/>
</dbReference>
<dbReference type="GO" id="GO:0008360">
    <property type="term" value="P:regulation of cell shape"/>
    <property type="evidence" value="ECO:0007669"/>
    <property type="project" value="UniProtKB-KW"/>
</dbReference>
<dbReference type="Gene3D" id="3.90.190.20">
    <property type="entry name" value="Mur ligase, C-terminal domain"/>
    <property type="match status" value="1"/>
</dbReference>
<feature type="binding site" evidence="7">
    <location>
        <begin position="116"/>
        <end position="122"/>
    </location>
    <ligand>
        <name>ATP</name>
        <dbReference type="ChEBI" id="CHEBI:30616"/>
    </ligand>
</feature>
<evidence type="ECO:0000256" key="7">
    <source>
        <dbReference type="HAMAP-Rule" id="MF_00639"/>
    </source>
</evidence>
<keyword evidence="5 7" id="KW-0547">Nucleotide-binding</keyword>